<reference evidence="1" key="3">
    <citation type="submission" date="2018-07" db="EMBL/GenBank/DDBJ databases">
        <title>WGS assembly of Glycine max.</title>
        <authorList>
            <person name="Schmutz J."/>
            <person name="Cannon S."/>
            <person name="Schlueter J."/>
            <person name="Ma J."/>
            <person name="Mitros T."/>
            <person name="Nelson W."/>
            <person name="Hyten D."/>
            <person name="Song Q."/>
            <person name="Thelen J."/>
            <person name="Cheng J."/>
            <person name="Xu D."/>
            <person name="Hellsten U."/>
            <person name="May G."/>
            <person name="Yu Y."/>
            <person name="Sakurai T."/>
            <person name="Umezawa T."/>
            <person name="Bhattacharyya M."/>
            <person name="Sandhu D."/>
            <person name="Valliyodan B."/>
            <person name="Lindquist E."/>
            <person name="Peto M."/>
            <person name="Grant D."/>
            <person name="Shu S."/>
            <person name="Goodstein D."/>
            <person name="Barry K."/>
            <person name="Futrell-Griggs M."/>
            <person name="Abernathy B."/>
            <person name="Du J."/>
            <person name="Tian Z."/>
            <person name="Zhu L."/>
            <person name="Gill N."/>
            <person name="Joshi T."/>
            <person name="Libault M."/>
            <person name="Sethuraman A."/>
            <person name="Zhang X."/>
            <person name="Shinozaki K."/>
            <person name="Nguyen H."/>
            <person name="Wing R."/>
            <person name="Cregan P."/>
            <person name="Specht J."/>
            <person name="Grimwood J."/>
            <person name="Rokhsar D."/>
            <person name="Stacey G."/>
            <person name="Shoemaker R."/>
            <person name="Jackson S."/>
        </authorList>
    </citation>
    <scope>NUCLEOTIDE SEQUENCE</scope>
    <source>
        <tissue evidence="1">Callus</tissue>
    </source>
</reference>
<organism evidence="1">
    <name type="scientific">Glycine max</name>
    <name type="common">Soybean</name>
    <name type="synonym">Glycine hispida</name>
    <dbReference type="NCBI Taxonomy" id="3847"/>
    <lineage>
        <taxon>Eukaryota</taxon>
        <taxon>Viridiplantae</taxon>
        <taxon>Streptophyta</taxon>
        <taxon>Embryophyta</taxon>
        <taxon>Tracheophyta</taxon>
        <taxon>Spermatophyta</taxon>
        <taxon>Magnoliopsida</taxon>
        <taxon>eudicotyledons</taxon>
        <taxon>Gunneridae</taxon>
        <taxon>Pentapetalae</taxon>
        <taxon>rosids</taxon>
        <taxon>fabids</taxon>
        <taxon>Fabales</taxon>
        <taxon>Fabaceae</taxon>
        <taxon>Papilionoideae</taxon>
        <taxon>50 kb inversion clade</taxon>
        <taxon>NPAAA clade</taxon>
        <taxon>indigoferoid/millettioid clade</taxon>
        <taxon>Phaseoleae</taxon>
        <taxon>Glycine</taxon>
        <taxon>Glycine subgen. Soja</taxon>
    </lineage>
</organism>
<dbReference type="EnsemblPlants" id="KRH72086">
    <property type="protein sequence ID" value="KRH72086"/>
    <property type="gene ID" value="GLYMA_02G190800"/>
</dbReference>
<dbReference type="Proteomes" id="UP000008827">
    <property type="component" value="Chromosome 2"/>
</dbReference>
<accession>A0A0R0KYQ8</accession>
<gene>
    <name evidence="1" type="ORF">GLYMA_02G190800</name>
</gene>
<reference evidence="2" key="2">
    <citation type="submission" date="2018-02" db="UniProtKB">
        <authorList>
            <consortium name="EnsemblPlants"/>
        </authorList>
    </citation>
    <scope>IDENTIFICATION</scope>
    <source>
        <strain evidence="2">Williams 82</strain>
    </source>
</reference>
<sequence length="116" mass="13816">MENRHLKQPFAIICNSKLGRLLSHVLHIVSMVEMKILSSICSQFRYHGFIVQSETWQFFLIKGSKIIHQITFREMERLPHKESFSSKYQLIKLKNDHIFVSMIDPLEQKARLEFQI</sequence>
<dbReference type="EMBL" id="CM000835">
    <property type="protein sequence ID" value="KRH72086.1"/>
    <property type="molecule type" value="Genomic_DNA"/>
</dbReference>
<evidence type="ECO:0000313" key="3">
    <source>
        <dbReference type="Proteomes" id="UP000008827"/>
    </source>
</evidence>
<proteinExistence type="predicted"/>
<name>A0A0R0KYQ8_SOYBN</name>
<keyword evidence="3" id="KW-1185">Reference proteome</keyword>
<dbReference type="InParanoid" id="A0A0R0KYQ8"/>
<protein>
    <submittedName>
        <fullName evidence="1 2">Uncharacterized protein</fullName>
    </submittedName>
</protein>
<dbReference type="Gramene" id="KRH72086">
    <property type="protein sequence ID" value="KRH72086"/>
    <property type="gene ID" value="GLYMA_02G190800"/>
</dbReference>
<evidence type="ECO:0000313" key="1">
    <source>
        <dbReference type="EMBL" id="KRH72086.1"/>
    </source>
</evidence>
<reference evidence="1 2" key="1">
    <citation type="journal article" date="2010" name="Nature">
        <title>Genome sequence of the palaeopolyploid soybean.</title>
        <authorList>
            <person name="Schmutz J."/>
            <person name="Cannon S.B."/>
            <person name="Schlueter J."/>
            <person name="Ma J."/>
            <person name="Mitros T."/>
            <person name="Nelson W."/>
            <person name="Hyten D.L."/>
            <person name="Song Q."/>
            <person name="Thelen J.J."/>
            <person name="Cheng J."/>
            <person name="Xu D."/>
            <person name="Hellsten U."/>
            <person name="May G.D."/>
            <person name="Yu Y."/>
            <person name="Sakurai T."/>
            <person name="Umezawa T."/>
            <person name="Bhattacharyya M.K."/>
            <person name="Sandhu D."/>
            <person name="Valliyodan B."/>
            <person name="Lindquist E."/>
            <person name="Peto M."/>
            <person name="Grant D."/>
            <person name="Shu S."/>
            <person name="Goodstein D."/>
            <person name="Barry K."/>
            <person name="Futrell-Griggs M."/>
            <person name="Abernathy B."/>
            <person name="Du J."/>
            <person name="Tian Z."/>
            <person name="Zhu L."/>
            <person name="Gill N."/>
            <person name="Joshi T."/>
            <person name="Libault M."/>
            <person name="Sethuraman A."/>
            <person name="Zhang X.-C."/>
            <person name="Shinozaki K."/>
            <person name="Nguyen H.T."/>
            <person name="Wing R.A."/>
            <person name="Cregan P."/>
            <person name="Specht J."/>
            <person name="Grimwood J."/>
            <person name="Rokhsar D."/>
            <person name="Stacey G."/>
            <person name="Shoemaker R.C."/>
            <person name="Jackson S.A."/>
        </authorList>
    </citation>
    <scope>NUCLEOTIDE SEQUENCE</scope>
    <source>
        <strain evidence="2">cv. Williams 82</strain>
        <tissue evidence="1">Callus</tissue>
    </source>
</reference>
<evidence type="ECO:0000313" key="2">
    <source>
        <dbReference type="EnsemblPlants" id="KRH72086"/>
    </source>
</evidence>
<dbReference type="AlphaFoldDB" id="A0A0R0KYQ8"/>